<name>A0ACC2ZYD3_9EURO</name>
<proteinExistence type="predicted"/>
<sequence>MALDVKAPVNGQSEKAIVQQKVDFDQKEYLADEEPTPNVDYSGAHKKTDPVEIKLVKKLDLFIMPTLWSMYWLNYLDRNAIALARLDGLEDDLNLTSAQYQTCVSILFVGYILGQVPSNMLLTRVRPSYYMAGCMALWAVVSALSAVAKDFKGLLLTRFFLGVVEAPYYPGALYLLGIFYTRKEIATRISILYTGNVLATAFAGLIALGIFEMSGVAGLKGWQWLFIIQGAVTFVIALASILTLPDDPLNTRWLTPEERELANGRIVRDTVGAREKTSTTAGLKEAICDPKLWLFAFMQHMHLAANGFKNFFPTAVETLGFNREITLVLTCPPYLIAGATSIAWSWSSGRYNERTWHITIAKATAVFGFILGFATLNTGARYFAMVVFAIGTYAVNSIILGWASSTCGQTKEKKASTLAIINSIANASFIWTPYLWPSSDAPRYTIAMSSSAAFSVATAAAAWFMKFWLMRLNSKIRQSNNETCCFIFAWVVQAVDTTVDLSYAKYAGTKLSNGITQWLGISFAAPPVGSLRFAPPQDPVSTPGLQKANKQGPLCIGTGPATVPPTQDENCLYLAVYAPSSASTTSKLPVFVFIQGGGFNSNSNPNLNGTGLVEASDHNIIVVTFNYRVGPWGFLASTGSSSGQPYANNGLRDQRKAFDWVQKHIAQFGGDPAHVVLGGDSAGAASIALHLTAYGGRDDKLFHAAAAESVSFATLLTTTESQYQWDNFTKALRCSNSDAAKSLACLRSKTAAEIEAQNFNIPFPGQASPPLYMFQPTLDGDFVTDLTYDAFHKGKFVQVPIIVGDDTNGGTIFTPRKTSSQEQSNKFLTTQFPYLTSSQLGTLNKLYPNPNQTACPATGCWWRQVSNVYGEMRYMCPGLYISSVYANLTASNKQSRGLPPREKRASSGGTQILDVMFPRLDEKKISSVAAKSYAYRYNVEDPNQVAEGLGVPHTVEVNAIFGPGNVPGGVPASYKAGQSNAAVVGVIQAYWTSFIRSYDPNKYRADGSAKWEEYYSKTGQPQRLVFQKGGKTSMESLDDGLKARCSYLVSIGPSIKQK</sequence>
<evidence type="ECO:0000313" key="2">
    <source>
        <dbReference type="Proteomes" id="UP001172386"/>
    </source>
</evidence>
<protein>
    <submittedName>
        <fullName evidence="1">Uncharacterized protein</fullName>
    </submittedName>
</protein>
<gene>
    <name evidence="1" type="ORF">H2198_008084</name>
</gene>
<accession>A0ACC2ZYD3</accession>
<dbReference type="Proteomes" id="UP001172386">
    <property type="component" value="Unassembled WGS sequence"/>
</dbReference>
<reference evidence="1" key="1">
    <citation type="submission" date="2022-10" db="EMBL/GenBank/DDBJ databases">
        <title>Culturing micro-colonial fungi from biological soil crusts in the Mojave desert and describing Neophaeococcomyces mojavensis, and introducing the new genera and species Taxawa tesnikishii.</title>
        <authorList>
            <person name="Kurbessoian T."/>
            <person name="Stajich J.E."/>
        </authorList>
    </citation>
    <scope>NUCLEOTIDE SEQUENCE</scope>
    <source>
        <strain evidence="1">JES_112</strain>
    </source>
</reference>
<evidence type="ECO:0000313" key="1">
    <source>
        <dbReference type="EMBL" id="KAJ9652681.1"/>
    </source>
</evidence>
<keyword evidence="2" id="KW-1185">Reference proteome</keyword>
<organism evidence="1 2">
    <name type="scientific">Neophaeococcomyces mojaviensis</name>
    <dbReference type="NCBI Taxonomy" id="3383035"/>
    <lineage>
        <taxon>Eukaryota</taxon>
        <taxon>Fungi</taxon>
        <taxon>Dikarya</taxon>
        <taxon>Ascomycota</taxon>
        <taxon>Pezizomycotina</taxon>
        <taxon>Eurotiomycetes</taxon>
        <taxon>Chaetothyriomycetidae</taxon>
        <taxon>Chaetothyriales</taxon>
        <taxon>Chaetothyriales incertae sedis</taxon>
        <taxon>Neophaeococcomyces</taxon>
    </lineage>
</organism>
<comment type="caution">
    <text evidence="1">The sequence shown here is derived from an EMBL/GenBank/DDBJ whole genome shotgun (WGS) entry which is preliminary data.</text>
</comment>
<dbReference type="EMBL" id="JAPDRQ010000187">
    <property type="protein sequence ID" value="KAJ9652681.1"/>
    <property type="molecule type" value="Genomic_DNA"/>
</dbReference>